<sequence>MSFCKCNQKTTKREPTDQNRDGKEKQSWTTSFLVTSVISSNLTFPIDLLNVSFFPKQTNQTILDVVDLRKPGTIEMTPLMVYTQTLATRTQERRADVGAEYQLFYEVCSRRKYGCKRTYL</sequence>
<proteinExistence type="predicted"/>
<reference evidence="2 3" key="1">
    <citation type="journal article" date="2017" name="Nat. Commun.">
        <title>Genome assembly with in vitro proximity ligation data and whole-genome triplication in lettuce.</title>
        <authorList>
            <person name="Reyes-Chin-Wo S."/>
            <person name="Wang Z."/>
            <person name="Yang X."/>
            <person name="Kozik A."/>
            <person name="Arikit S."/>
            <person name="Song C."/>
            <person name="Xia L."/>
            <person name="Froenicke L."/>
            <person name="Lavelle D.O."/>
            <person name="Truco M.J."/>
            <person name="Xia R."/>
            <person name="Zhu S."/>
            <person name="Xu C."/>
            <person name="Xu H."/>
            <person name="Xu X."/>
            <person name="Cox K."/>
            <person name="Korf I."/>
            <person name="Meyers B.C."/>
            <person name="Michelmore R.W."/>
        </authorList>
    </citation>
    <scope>NUCLEOTIDE SEQUENCE [LARGE SCALE GENOMIC DNA]</scope>
    <source>
        <strain evidence="3">cv. Salinas</strain>
        <tissue evidence="2">Seedlings</tissue>
    </source>
</reference>
<dbReference type="AlphaFoldDB" id="A0A9R1V3J8"/>
<dbReference type="Proteomes" id="UP000235145">
    <property type="component" value="Unassembled WGS sequence"/>
</dbReference>
<gene>
    <name evidence="2" type="ORF">LSAT_V11C700363290</name>
</gene>
<evidence type="ECO:0000313" key="3">
    <source>
        <dbReference type="Proteomes" id="UP000235145"/>
    </source>
</evidence>
<evidence type="ECO:0000313" key="2">
    <source>
        <dbReference type="EMBL" id="KAJ0197640.1"/>
    </source>
</evidence>
<feature type="region of interest" description="Disordered" evidence="1">
    <location>
        <begin position="1"/>
        <end position="26"/>
    </location>
</feature>
<feature type="compositionally biased region" description="Basic and acidic residues" evidence="1">
    <location>
        <begin position="11"/>
        <end position="26"/>
    </location>
</feature>
<accession>A0A9R1V3J8</accession>
<comment type="caution">
    <text evidence="2">The sequence shown here is derived from an EMBL/GenBank/DDBJ whole genome shotgun (WGS) entry which is preliminary data.</text>
</comment>
<name>A0A9R1V3J8_LACSA</name>
<dbReference type="EMBL" id="NBSK02000007">
    <property type="protein sequence ID" value="KAJ0197640.1"/>
    <property type="molecule type" value="Genomic_DNA"/>
</dbReference>
<keyword evidence="3" id="KW-1185">Reference proteome</keyword>
<organism evidence="2 3">
    <name type="scientific">Lactuca sativa</name>
    <name type="common">Garden lettuce</name>
    <dbReference type="NCBI Taxonomy" id="4236"/>
    <lineage>
        <taxon>Eukaryota</taxon>
        <taxon>Viridiplantae</taxon>
        <taxon>Streptophyta</taxon>
        <taxon>Embryophyta</taxon>
        <taxon>Tracheophyta</taxon>
        <taxon>Spermatophyta</taxon>
        <taxon>Magnoliopsida</taxon>
        <taxon>eudicotyledons</taxon>
        <taxon>Gunneridae</taxon>
        <taxon>Pentapetalae</taxon>
        <taxon>asterids</taxon>
        <taxon>campanulids</taxon>
        <taxon>Asterales</taxon>
        <taxon>Asteraceae</taxon>
        <taxon>Cichorioideae</taxon>
        <taxon>Cichorieae</taxon>
        <taxon>Lactucinae</taxon>
        <taxon>Lactuca</taxon>
    </lineage>
</organism>
<evidence type="ECO:0000256" key="1">
    <source>
        <dbReference type="SAM" id="MobiDB-lite"/>
    </source>
</evidence>
<protein>
    <submittedName>
        <fullName evidence="2">Uncharacterized protein</fullName>
    </submittedName>
</protein>